<protein>
    <submittedName>
        <fullName evidence="2">Uncharacterized protein (TIGR03083 family)</fullName>
    </submittedName>
</protein>
<feature type="domain" description="Mycothiol-dependent maleylpyruvate isomerase metal-binding" evidence="1">
    <location>
        <begin position="25"/>
        <end position="107"/>
    </location>
</feature>
<dbReference type="InterPro" id="IPR034660">
    <property type="entry name" value="DinB/YfiT-like"/>
</dbReference>
<dbReference type="AlphaFoldDB" id="A0A4Q7UVY2"/>
<dbReference type="Gene3D" id="1.20.120.450">
    <property type="entry name" value="dinb family like domain"/>
    <property type="match status" value="1"/>
</dbReference>
<dbReference type="GO" id="GO:0046872">
    <property type="term" value="F:metal ion binding"/>
    <property type="evidence" value="ECO:0007669"/>
    <property type="project" value="InterPro"/>
</dbReference>
<evidence type="ECO:0000313" key="2">
    <source>
        <dbReference type="EMBL" id="RZT86082.1"/>
    </source>
</evidence>
<dbReference type="EMBL" id="SHKL01000001">
    <property type="protein sequence ID" value="RZT86082.1"/>
    <property type="molecule type" value="Genomic_DNA"/>
</dbReference>
<name>A0A4Q7UVY2_PSEST</name>
<dbReference type="InterPro" id="IPR024344">
    <property type="entry name" value="MDMPI_metal-binding"/>
</dbReference>
<keyword evidence="3" id="KW-1185">Reference proteome</keyword>
<reference evidence="2 3" key="1">
    <citation type="submission" date="2019-02" db="EMBL/GenBank/DDBJ databases">
        <title>Sequencing the genomes of 1000 actinobacteria strains.</title>
        <authorList>
            <person name="Klenk H.-P."/>
        </authorList>
    </citation>
    <scope>NUCLEOTIDE SEQUENCE [LARGE SCALE GENOMIC DNA]</scope>
    <source>
        <strain evidence="2 3">DSM 45779</strain>
    </source>
</reference>
<proteinExistence type="predicted"/>
<dbReference type="NCBIfam" id="TIGR03083">
    <property type="entry name" value="maleylpyruvate isomerase family mycothiol-dependent enzyme"/>
    <property type="match status" value="1"/>
</dbReference>
<sequence length="221" mass="23906">MTRNEKSATVGRRVAMLADVEAQRLGLADVLDTLDDAEWATPSLCGDWTCHEVLAHLALSNRSPFVATMLAMIRARGDFDRVSAEEAREYARRFGPAELLGLLRETAGLDRKFALAGKLDPLVDVLVHGQDILRPLGRRRAIPADLAVPSLDHVWKSPFLTIPKRFAGIRFVATDAGWSNGQGTHELRGPAGDLLLAVTGRPAGLAALDGPALADMTRRLA</sequence>
<dbReference type="InterPro" id="IPR017517">
    <property type="entry name" value="Maleyloyr_isom"/>
</dbReference>
<dbReference type="Proteomes" id="UP000291591">
    <property type="component" value="Unassembled WGS sequence"/>
</dbReference>
<dbReference type="SUPFAM" id="SSF109854">
    <property type="entry name" value="DinB/YfiT-like putative metalloenzymes"/>
    <property type="match status" value="1"/>
</dbReference>
<gene>
    <name evidence="2" type="ORF">EV383_2970</name>
</gene>
<dbReference type="RefSeq" id="WP_130290440.1">
    <property type="nucleotide sequence ID" value="NZ_SHKL01000001.1"/>
</dbReference>
<comment type="caution">
    <text evidence="2">The sequence shown here is derived from an EMBL/GenBank/DDBJ whole genome shotgun (WGS) entry which is preliminary data.</text>
</comment>
<accession>A0A4Q7UVY2</accession>
<dbReference type="Pfam" id="PF11716">
    <property type="entry name" value="MDMPI_N"/>
    <property type="match status" value="1"/>
</dbReference>
<evidence type="ECO:0000259" key="1">
    <source>
        <dbReference type="Pfam" id="PF11716"/>
    </source>
</evidence>
<dbReference type="OrthoDB" id="5178565at2"/>
<evidence type="ECO:0000313" key="3">
    <source>
        <dbReference type="Proteomes" id="UP000291591"/>
    </source>
</evidence>
<organism evidence="2 3">
    <name type="scientific">Pseudonocardia sediminis</name>
    <dbReference type="NCBI Taxonomy" id="1397368"/>
    <lineage>
        <taxon>Bacteria</taxon>
        <taxon>Bacillati</taxon>
        <taxon>Actinomycetota</taxon>
        <taxon>Actinomycetes</taxon>
        <taxon>Pseudonocardiales</taxon>
        <taxon>Pseudonocardiaceae</taxon>
        <taxon>Pseudonocardia</taxon>
    </lineage>
</organism>